<reference evidence="1 2" key="1">
    <citation type="journal article" date="2010" name="J. Bacteriol.">
        <title>Complete genome sequence of Enterobacter cloacae subsp. cloacae type strain ATCC 13047.</title>
        <authorList>
            <person name="Ren Y."/>
            <person name="Ren Y."/>
            <person name="Zhou Z."/>
            <person name="Guo X."/>
            <person name="Li Y."/>
            <person name="Feng L."/>
            <person name="Wang L."/>
        </authorList>
    </citation>
    <scope>NUCLEOTIDE SEQUENCE [LARGE SCALE GENOMIC DNA]</scope>
    <source>
        <strain evidence="2">ATCC 13047 / DSM 30054 / NBRC 13535 / NCTC 10005 / WDCM 00083 / NCDC 279-56</strain>
    </source>
</reference>
<organism evidence="1 2">
    <name type="scientific">Enterobacter cloacae subsp. cloacae (strain ATCC 13047 / DSM 30054 / NBRC 13535 / NCTC 10005 / WDCM 00083 / NCDC 279-56)</name>
    <dbReference type="NCBI Taxonomy" id="716541"/>
    <lineage>
        <taxon>Bacteria</taxon>
        <taxon>Pseudomonadati</taxon>
        <taxon>Pseudomonadota</taxon>
        <taxon>Gammaproteobacteria</taxon>
        <taxon>Enterobacterales</taxon>
        <taxon>Enterobacteriaceae</taxon>
        <taxon>Enterobacter</taxon>
        <taxon>Enterobacter cloacae complex</taxon>
    </lineage>
</organism>
<dbReference type="HOGENOM" id="CLU_3025005_0_0_6"/>
<gene>
    <name evidence="1" type="ordered locus">ECL_00227</name>
</gene>
<dbReference type="KEGG" id="enc:ECL_00227"/>
<proteinExistence type="predicted"/>
<dbReference type="EMBL" id="CP001918">
    <property type="protein sequence ID" value="ADF59794.1"/>
    <property type="molecule type" value="Genomic_DNA"/>
</dbReference>
<evidence type="ECO:0000313" key="2">
    <source>
        <dbReference type="Proteomes" id="UP000002363"/>
    </source>
</evidence>
<sequence>MRKKALSETSTSAVSRPQRERKVAAENVIGANFYKITSLEAYQIKVKEAVKASLI</sequence>
<accession>A0A0H3CDW9</accession>
<evidence type="ECO:0000313" key="1">
    <source>
        <dbReference type="EMBL" id="ADF59794.1"/>
    </source>
</evidence>
<dbReference type="Proteomes" id="UP000002363">
    <property type="component" value="Chromosome"/>
</dbReference>
<dbReference type="EnsemblBacteria" id="ADF59794">
    <property type="protein sequence ID" value="ADF59794"/>
    <property type="gene ID" value="ECL_00227"/>
</dbReference>
<keyword evidence="2" id="KW-1185">Reference proteome</keyword>
<name>A0A0H3CDW9_ENTCC</name>
<protein>
    <submittedName>
        <fullName evidence="1">Uncharacterized protein</fullName>
    </submittedName>
</protein>
<dbReference type="AlphaFoldDB" id="A0A0H3CDW9"/>